<proteinExistence type="inferred from homology"/>
<dbReference type="Gene3D" id="3.40.50.150">
    <property type="entry name" value="Vaccinia Virus protein VP39"/>
    <property type="match status" value="1"/>
</dbReference>
<dbReference type="Pfam" id="PF13489">
    <property type="entry name" value="Methyltransf_23"/>
    <property type="match status" value="1"/>
</dbReference>
<feature type="compositionally biased region" description="Basic and acidic residues" evidence="2">
    <location>
        <begin position="1"/>
        <end position="18"/>
    </location>
</feature>
<evidence type="ECO:0000256" key="1">
    <source>
        <dbReference type="ARBA" id="ARBA00038158"/>
    </source>
</evidence>
<gene>
    <name evidence="3" type="ORF">PGQ11_001584</name>
</gene>
<evidence type="ECO:0000313" key="3">
    <source>
        <dbReference type="EMBL" id="KAK8880290.1"/>
    </source>
</evidence>
<keyword evidence="3" id="KW-0808">Transferase</keyword>
<keyword evidence="3" id="KW-0489">Methyltransferase</keyword>
<dbReference type="CDD" id="cd02440">
    <property type="entry name" value="AdoMet_MTases"/>
    <property type="match status" value="1"/>
</dbReference>
<accession>A0ABR2JN98</accession>
<reference evidence="3 4" key="1">
    <citation type="journal article" date="2024" name="IMA Fungus">
        <title>Apiospora arundinis, a panoply of carbohydrate-active enzymes and secondary metabolites.</title>
        <authorList>
            <person name="Sorensen T."/>
            <person name="Petersen C."/>
            <person name="Muurmann A.T."/>
            <person name="Christiansen J.V."/>
            <person name="Brundto M.L."/>
            <person name="Overgaard C.K."/>
            <person name="Boysen A.T."/>
            <person name="Wollenberg R.D."/>
            <person name="Larsen T.O."/>
            <person name="Sorensen J.L."/>
            <person name="Nielsen K.L."/>
            <person name="Sondergaard T.E."/>
        </authorList>
    </citation>
    <scope>NUCLEOTIDE SEQUENCE [LARGE SCALE GENOMIC DNA]</scope>
    <source>
        <strain evidence="3 4">AAU 773</strain>
    </source>
</reference>
<dbReference type="PANTHER" id="PTHR43591:SF102">
    <property type="entry name" value="S-ADENOSYL-L-METHIONINE-DEPENDENT METHYLTRANSFERASE"/>
    <property type="match status" value="1"/>
</dbReference>
<comment type="similarity">
    <text evidence="1">Belongs to the methyltransferase superfamily. LaeA methyltransferase family.</text>
</comment>
<dbReference type="GO" id="GO:0032259">
    <property type="term" value="P:methylation"/>
    <property type="evidence" value="ECO:0007669"/>
    <property type="project" value="UniProtKB-KW"/>
</dbReference>
<protein>
    <submittedName>
        <fullName evidence="3">S-adenosyl-L-methionine-dependent methyltransferase</fullName>
    </submittedName>
</protein>
<evidence type="ECO:0000313" key="4">
    <source>
        <dbReference type="Proteomes" id="UP001390339"/>
    </source>
</evidence>
<organism evidence="3 4">
    <name type="scientific">Apiospora arundinis</name>
    <dbReference type="NCBI Taxonomy" id="335852"/>
    <lineage>
        <taxon>Eukaryota</taxon>
        <taxon>Fungi</taxon>
        <taxon>Dikarya</taxon>
        <taxon>Ascomycota</taxon>
        <taxon>Pezizomycotina</taxon>
        <taxon>Sordariomycetes</taxon>
        <taxon>Xylariomycetidae</taxon>
        <taxon>Amphisphaeriales</taxon>
        <taxon>Apiosporaceae</taxon>
        <taxon>Apiospora</taxon>
    </lineage>
</organism>
<dbReference type="PANTHER" id="PTHR43591">
    <property type="entry name" value="METHYLTRANSFERASE"/>
    <property type="match status" value="1"/>
</dbReference>
<dbReference type="SUPFAM" id="SSF53335">
    <property type="entry name" value="S-adenosyl-L-methionine-dependent methyltransferases"/>
    <property type="match status" value="1"/>
</dbReference>
<dbReference type="InterPro" id="IPR029063">
    <property type="entry name" value="SAM-dependent_MTases_sf"/>
</dbReference>
<dbReference type="EMBL" id="JAPCWZ010000001">
    <property type="protein sequence ID" value="KAK8880290.1"/>
    <property type="molecule type" value="Genomic_DNA"/>
</dbReference>
<evidence type="ECO:0000256" key="2">
    <source>
        <dbReference type="SAM" id="MobiDB-lite"/>
    </source>
</evidence>
<dbReference type="Proteomes" id="UP001390339">
    <property type="component" value="Unassembled WGS sequence"/>
</dbReference>
<feature type="region of interest" description="Disordered" evidence="2">
    <location>
        <begin position="1"/>
        <end position="25"/>
    </location>
</feature>
<keyword evidence="4" id="KW-1185">Reference proteome</keyword>
<dbReference type="GO" id="GO:0008168">
    <property type="term" value="F:methyltransferase activity"/>
    <property type="evidence" value="ECO:0007669"/>
    <property type="project" value="UniProtKB-KW"/>
</dbReference>
<sequence>MSDLHRVSTERIKSEAKPNDATFEGSRDAKLDMTSHYDGTKVTGFMPGEFLPEDLPEVDPKYLDPNMVSATSLPQSQTGIPPSQWMPAEVYREHSNASIYEPQSVVGESGRLYHGYKEGKYLLPNDAAEQERLDLQHKGFTVLLGDKLYLAPIGEPEHVLDIGTGTGIWAIEFARDHPKAHVIGADLSKIQPEDMLPNVEFIRDDVEDPWVFPHKFDFIHSRMNFSCFDNPKGVMEQAFQFLKPGGWIEYLDAESQTVSMDGTVEGTMIEKWGQLLAQGLISRGRDPLVAKQYKGWLKEIGFVDVIERKMAGPHGGWAKNPRPKLVGRYFERVVYDGIGGISFGMLRAAGMSAEEIESFVNQVRVDLLNPHIHTYWPIRCVYGRKPFEWETGSGSA</sequence>
<name>A0ABR2JN98_9PEZI</name>
<comment type="caution">
    <text evidence="3">The sequence shown here is derived from an EMBL/GenBank/DDBJ whole genome shotgun (WGS) entry which is preliminary data.</text>
</comment>